<evidence type="ECO:0000313" key="2">
    <source>
        <dbReference type="Proteomes" id="UP000238274"/>
    </source>
</evidence>
<reference evidence="1 2" key="1">
    <citation type="submission" date="2017-12" db="EMBL/GenBank/DDBJ databases">
        <title>Gene loss provides genomic basis for host adaptation in cereal stripe rust fungi.</title>
        <authorList>
            <person name="Xia C."/>
        </authorList>
    </citation>
    <scope>NUCLEOTIDE SEQUENCE [LARGE SCALE GENOMIC DNA]</scope>
    <source>
        <strain evidence="1 2">93TX-2</strain>
    </source>
</reference>
<dbReference type="AlphaFoldDB" id="A0A2S4UBT8"/>
<accession>A0A2S4UBT8</accession>
<keyword evidence="2" id="KW-1185">Reference proteome</keyword>
<sequence length="90" mass="10508">MVLIQSIYLGMKKSRNYGQLWCHQWGVECEEDHGGHMVPGQFQALYKVIEDFENGPVANKESVRKAKGRRVRRKKAEEDALAERRGFWTK</sequence>
<protein>
    <submittedName>
        <fullName evidence="1">Uncharacterized protein</fullName>
    </submittedName>
</protein>
<comment type="caution">
    <text evidence="1">The sequence shown here is derived from an EMBL/GenBank/DDBJ whole genome shotgun (WGS) entry which is preliminary data.</text>
</comment>
<dbReference type="Proteomes" id="UP000238274">
    <property type="component" value="Unassembled WGS sequence"/>
</dbReference>
<dbReference type="EMBL" id="PKSM01000465">
    <property type="protein sequence ID" value="POV94730.1"/>
    <property type="molecule type" value="Genomic_DNA"/>
</dbReference>
<organism evidence="1 2">
    <name type="scientific">Puccinia striiformis</name>
    <dbReference type="NCBI Taxonomy" id="27350"/>
    <lineage>
        <taxon>Eukaryota</taxon>
        <taxon>Fungi</taxon>
        <taxon>Dikarya</taxon>
        <taxon>Basidiomycota</taxon>
        <taxon>Pucciniomycotina</taxon>
        <taxon>Pucciniomycetes</taxon>
        <taxon>Pucciniales</taxon>
        <taxon>Pucciniaceae</taxon>
        <taxon>Puccinia</taxon>
    </lineage>
</organism>
<gene>
    <name evidence="1" type="ORF">PSHT_16052</name>
</gene>
<dbReference type="VEuPathDB" id="FungiDB:PSTT_03693"/>
<name>A0A2S4UBT8_9BASI</name>
<dbReference type="VEuPathDB" id="FungiDB:PSHT_16052"/>
<reference evidence="2" key="2">
    <citation type="journal article" date="2018" name="BMC Genomics">
        <title>Genomic insights into host adaptation between the wheat stripe rust pathogen (Puccinia striiformis f. sp. tritici) and the barley stripe rust pathogen (Puccinia striiformis f. sp. hordei).</title>
        <authorList>
            <person name="Xia C."/>
            <person name="Wang M."/>
            <person name="Yin C."/>
            <person name="Cornejo O.E."/>
            <person name="Hulbert S.H."/>
            <person name="Chen X."/>
        </authorList>
    </citation>
    <scope>NUCLEOTIDE SEQUENCE [LARGE SCALE GENOMIC DNA]</scope>
    <source>
        <strain evidence="2">93TX-2</strain>
    </source>
</reference>
<evidence type="ECO:0000313" key="1">
    <source>
        <dbReference type="EMBL" id="POV94730.1"/>
    </source>
</evidence>
<proteinExistence type="predicted"/>
<reference evidence="2" key="3">
    <citation type="journal article" date="2018" name="Mol. Plant Microbe Interact.">
        <title>Genome sequence resources for the wheat stripe rust pathogen (Puccinia striiformis f. sp. tritici) and the barley stripe rust pathogen (Puccinia striiformis f. sp. hordei).</title>
        <authorList>
            <person name="Xia C."/>
            <person name="Wang M."/>
            <person name="Yin C."/>
            <person name="Cornejo O.E."/>
            <person name="Hulbert S.H."/>
            <person name="Chen X."/>
        </authorList>
    </citation>
    <scope>NUCLEOTIDE SEQUENCE [LARGE SCALE GENOMIC DNA]</scope>
    <source>
        <strain evidence="2">93TX-2</strain>
    </source>
</reference>